<dbReference type="AlphaFoldDB" id="A0A2U1Q2L4"/>
<dbReference type="STRING" id="35608.A0A2U1Q2L4"/>
<name>A0A2U1Q2L4_ARTAN</name>
<evidence type="ECO:0000256" key="1">
    <source>
        <dbReference type="SAM" id="MobiDB-lite"/>
    </source>
</evidence>
<evidence type="ECO:0000313" key="5">
    <source>
        <dbReference type="Proteomes" id="UP000245207"/>
    </source>
</evidence>
<dbReference type="PANTHER" id="PTHR31928">
    <property type="entry name" value="EXPRESSED PROTEIN"/>
    <property type="match status" value="1"/>
</dbReference>
<dbReference type="Pfam" id="PF06075">
    <property type="entry name" value="DUF936"/>
    <property type="match status" value="1"/>
</dbReference>
<feature type="compositionally biased region" description="Basic and acidic residues" evidence="1">
    <location>
        <begin position="375"/>
        <end position="388"/>
    </location>
</feature>
<reference evidence="4 5" key="1">
    <citation type="journal article" date="2018" name="Mol. Plant">
        <title>The genome of Artemisia annua provides insight into the evolution of Asteraceae family and artemisinin biosynthesis.</title>
        <authorList>
            <person name="Shen Q."/>
            <person name="Zhang L."/>
            <person name="Liao Z."/>
            <person name="Wang S."/>
            <person name="Yan T."/>
            <person name="Shi P."/>
            <person name="Liu M."/>
            <person name="Fu X."/>
            <person name="Pan Q."/>
            <person name="Wang Y."/>
            <person name="Lv Z."/>
            <person name="Lu X."/>
            <person name="Zhang F."/>
            <person name="Jiang W."/>
            <person name="Ma Y."/>
            <person name="Chen M."/>
            <person name="Hao X."/>
            <person name="Li L."/>
            <person name="Tang Y."/>
            <person name="Lv G."/>
            <person name="Zhou Y."/>
            <person name="Sun X."/>
            <person name="Brodelius P.E."/>
            <person name="Rose J.K.C."/>
            <person name="Tang K."/>
        </authorList>
    </citation>
    <scope>NUCLEOTIDE SEQUENCE [LARGE SCALE GENOMIC DNA]</scope>
    <source>
        <strain evidence="5">cv. Huhao1</strain>
        <tissue evidence="4">Leaf</tissue>
    </source>
</reference>
<dbReference type="Proteomes" id="UP000245207">
    <property type="component" value="Unassembled WGS sequence"/>
</dbReference>
<evidence type="ECO:0000259" key="2">
    <source>
        <dbReference type="Pfam" id="PF06075"/>
    </source>
</evidence>
<proteinExistence type="predicted"/>
<keyword evidence="5" id="KW-1185">Reference proteome</keyword>
<evidence type="ECO:0000313" key="4">
    <source>
        <dbReference type="EMBL" id="PWA92217.1"/>
    </source>
</evidence>
<dbReference type="Pfam" id="PF21647">
    <property type="entry name" value="DUF6857"/>
    <property type="match status" value="1"/>
</dbReference>
<feature type="domain" description="DUF6857" evidence="3">
    <location>
        <begin position="289"/>
        <end position="374"/>
    </location>
</feature>
<dbReference type="OrthoDB" id="1602505at2759"/>
<feature type="domain" description="DUF936" evidence="2">
    <location>
        <begin position="4"/>
        <end position="120"/>
    </location>
</feature>
<accession>A0A2U1Q2L4</accession>
<comment type="caution">
    <text evidence="4">The sequence shown here is derived from an EMBL/GenBank/DDBJ whole genome shotgun (WGS) entry which is preliminary data.</text>
</comment>
<dbReference type="InterPro" id="IPR048297">
    <property type="entry name" value="DUF936_dom_pln"/>
</dbReference>
<dbReference type="EMBL" id="PKPP01000481">
    <property type="protein sequence ID" value="PWA92217.1"/>
    <property type="molecule type" value="Genomic_DNA"/>
</dbReference>
<sequence>MATLVPGVLLKLIDGMNLGTKPTSEYRSSLLQVTDIVPIDLDEKDLWPKHGFYVKVSDSVNSIYVSLPFDKGDLILSNKIQLGQFIHVEKLERGSPVPVAKGVRPVPGRHPLVGVPEPLTGFMNKNVKSKYDDLKKGIDDRCMPVKMRSSMNLSSNLKSAATRRSSWVAPMVSKPGPLKFDQCAPVKERCAMRSYRSDEKRRLDRRVSMSRLTESPMVVKKNCVASSMVKISNSKSGLRDKRAKTIIPFNSAEKKSARSSSPRAMSSPISVMKVKSPSADSSFRTSFTGSLPQKLSILGKEAVQQQERAQRVAFEALRNASATNTLVWSLQNLSTLTKSANSDDPAACFDNFLEFHIQLVQAIADIISIKAATETTKKEETTPKKSTEVNEPDSNYTPKRSSTLHKSISSFPVKSLQKSTVLGKHTRSSGVDQKGKLGSLNDTIKLGQQINTEAGQWFIELLDKYLENGMKNSKSDAKKVPHSLIVKVLNWVEVNQCDSRNKQVHPKAIDIARKLRIKAKSS</sequence>
<protein>
    <submittedName>
        <fullName evidence="4">Uncharacterized protein</fullName>
    </submittedName>
</protein>
<feature type="region of interest" description="Disordered" evidence="1">
    <location>
        <begin position="375"/>
        <end position="403"/>
    </location>
</feature>
<feature type="compositionally biased region" description="Polar residues" evidence="1">
    <location>
        <begin position="392"/>
        <end position="403"/>
    </location>
</feature>
<evidence type="ECO:0000259" key="3">
    <source>
        <dbReference type="Pfam" id="PF21647"/>
    </source>
</evidence>
<dbReference type="InterPro" id="IPR049172">
    <property type="entry name" value="DUF6857_pln"/>
</dbReference>
<dbReference type="InterPro" id="IPR010341">
    <property type="entry name" value="DUF936_pln"/>
</dbReference>
<gene>
    <name evidence="4" type="ORF">CTI12_AA081920</name>
</gene>
<organism evidence="4 5">
    <name type="scientific">Artemisia annua</name>
    <name type="common">Sweet wormwood</name>
    <dbReference type="NCBI Taxonomy" id="35608"/>
    <lineage>
        <taxon>Eukaryota</taxon>
        <taxon>Viridiplantae</taxon>
        <taxon>Streptophyta</taxon>
        <taxon>Embryophyta</taxon>
        <taxon>Tracheophyta</taxon>
        <taxon>Spermatophyta</taxon>
        <taxon>Magnoliopsida</taxon>
        <taxon>eudicotyledons</taxon>
        <taxon>Gunneridae</taxon>
        <taxon>Pentapetalae</taxon>
        <taxon>asterids</taxon>
        <taxon>campanulids</taxon>
        <taxon>Asterales</taxon>
        <taxon>Asteraceae</taxon>
        <taxon>Asteroideae</taxon>
        <taxon>Anthemideae</taxon>
        <taxon>Artemisiinae</taxon>
        <taxon>Artemisia</taxon>
    </lineage>
</organism>
<dbReference type="PANTHER" id="PTHR31928:SF6">
    <property type="entry name" value="DUF936 DOMAIN-CONTAINING PROTEIN"/>
    <property type="match status" value="1"/>
</dbReference>